<protein>
    <submittedName>
        <fullName evidence="2">Uncharacterized protein</fullName>
    </submittedName>
</protein>
<organism evidence="2">
    <name type="scientific">Phaeomonas parva</name>
    <dbReference type="NCBI Taxonomy" id="124430"/>
    <lineage>
        <taxon>Eukaryota</taxon>
        <taxon>Sar</taxon>
        <taxon>Stramenopiles</taxon>
        <taxon>Ochrophyta</taxon>
        <taxon>Pinguiophyceae</taxon>
        <taxon>Pinguiochrysidales</taxon>
        <taxon>Pinguiochrysidaceae</taxon>
        <taxon>Phaeomonas</taxon>
    </lineage>
</organism>
<evidence type="ECO:0000313" key="2">
    <source>
        <dbReference type="EMBL" id="CAD9259854.1"/>
    </source>
</evidence>
<dbReference type="EMBL" id="HBGJ01028795">
    <property type="protein sequence ID" value="CAD9259854.1"/>
    <property type="molecule type" value="Transcribed_RNA"/>
</dbReference>
<dbReference type="AlphaFoldDB" id="A0A7S1U7X0"/>
<accession>A0A7S1U7X0</accession>
<name>A0A7S1U7X0_9STRA</name>
<feature type="compositionally biased region" description="Polar residues" evidence="1">
    <location>
        <begin position="82"/>
        <end position="98"/>
    </location>
</feature>
<reference evidence="2" key="1">
    <citation type="submission" date="2021-01" db="EMBL/GenBank/DDBJ databases">
        <authorList>
            <person name="Corre E."/>
            <person name="Pelletier E."/>
            <person name="Niang G."/>
            <person name="Scheremetjew M."/>
            <person name="Finn R."/>
            <person name="Kale V."/>
            <person name="Holt S."/>
            <person name="Cochrane G."/>
            <person name="Meng A."/>
            <person name="Brown T."/>
            <person name="Cohen L."/>
        </authorList>
    </citation>
    <scope>NUCLEOTIDE SEQUENCE</scope>
    <source>
        <strain evidence="2">CCMP2877</strain>
    </source>
</reference>
<proteinExistence type="predicted"/>
<feature type="region of interest" description="Disordered" evidence="1">
    <location>
        <begin position="73"/>
        <end position="137"/>
    </location>
</feature>
<gene>
    <name evidence="2" type="ORF">PPAR1163_LOCUS18228</name>
</gene>
<sequence length="137" mass="14260">MVQVVRMYEQLRNIERLEAFAPPYGGDGQDRSSQRLRALLSITSVQSDAHGDGAASAAAALVAHGGLRDVMMASSKSASSSGTNSPMAPARSSETPSRSRAKSFKMRVAPLPGITEENEAGHVPTAGSTVHVQSVGP</sequence>
<evidence type="ECO:0000256" key="1">
    <source>
        <dbReference type="SAM" id="MobiDB-lite"/>
    </source>
</evidence>
<feature type="compositionally biased region" description="Polar residues" evidence="1">
    <location>
        <begin position="126"/>
        <end position="137"/>
    </location>
</feature>